<dbReference type="Proteomes" id="UP001589844">
    <property type="component" value="Unassembled WGS sequence"/>
</dbReference>
<accession>A0ABV6IHE4</accession>
<dbReference type="SMART" id="SM00450">
    <property type="entry name" value="RHOD"/>
    <property type="match status" value="1"/>
</dbReference>
<proteinExistence type="predicted"/>
<gene>
    <name evidence="2" type="ORF">ACFFJH_15700</name>
</gene>
<dbReference type="InterPro" id="IPR050229">
    <property type="entry name" value="GlpE_sulfurtransferase"/>
</dbReference>
<name>A0ABV6IHE4_9BURK</name>
<dbReference type="Gene3D" id="3.40.250.10">
    <property type="entry name" value="Rhodanese-like domain"/>
    <property type="match status" value="1"/>
</dbReference>
<sequence length="133" mass="14141">MNFISDNLFLLTIAIISGGALLLPSLQRRGARLTQLQATQKINQGKTLVLDVRSAEEFASGHLANAKNIPLNELESRLKEIEKSKAHTVIAVCASGVRSSSAVAILNKAGFEQAFSLDGGVAAWQSQGLPTVK</sequence>
<dbReference type="PROSITE" id="PS50206">
    <property type="entry name" value="RHODANESE_3"/>
    <property type="match status" value="1"/>
</dbReference>
<dbReference type="Pfam" id="PF00581">
    <property type="entry name" value="Rhodanese"/>
    <property type="match status" value="1"/>
</dbReference>
<dbReference type="RefSeq" id="WP_390213875.1">
    <property type="nucleotide sequence ID" value="NZ_JBHLXJ010000016.1"/>
</dbReference>
<dbReference type="InterPro" id="IPR001763">
    <property type="entry name" value="Rhodanese-like_dom"/>
</dbReference>
<dbReference type="CDD" id="cd00158">
    <property type="entry name" value="RHOD"/>
    <property type="match status" value="1"/>
</dbReference>
<evidence type="ECO:0000259" key="1">
    <source>
        <dbReference type="PROSITE" id="PS50206"/>
    </source>
</evidence>
<evidence type="ECO:0000313" key="3">
    <source>
        <dbReference type="Proteomes" id="UP001589844"/>
    </source>
</evidence>
<protein>
    <submittedName>
        <fullName evidence="2">Rhodanese-like domain-containing protein</fullName>
    </submittedName>
</protein>
<reference evidence="2 3" key="1">
    <citation type="submission" date="2024-09" db="EMBL/GenBank/DDBJ databases">
        <authorList>
            <person name="Sun Q."/>
            <person name="Mori K."/>
        </authorList>
    </citation>
    <scope>NUCLEOTIDE SEQUENCE [LARGE SCALE GENOMIC DNA]</scope>
    <source>
        <strain evidence="2 3">CCM 8677</strain>
    </source>
</reference>
<dbReference type="EMBL" id="JBHLXJ010000016">
    <property type="protein sequence ID" value="MFC0351264.1"/>
    <property type="molecule type" value="Genomic_DNA"/>
</dbReference>
<organism evidence="2 3">
    <name type="scientific">Undibacterium danionis</name>
    <dbReference type="NCBI Taxonomy" id="1812100"/>
    <lineage>
        <taxon>Bacteria</taxon>
        <taxon>Pseudomonadati</taxon>
        <taxon>Pseudomonadota</taxon>
        <taxon>Betaproteobacteria</taxon>
        <taxon>Burkholderiales</taxon>
        <taxon>Oxalobacteraceae</taxon>
        <taxon>Undibacterium</taxon>
    </lineage>
</organism>
<keyword evidence="3" id="KW-1185">Reference proteome</keyword>
<dbReference type="SUPFAM" id="SSF52821">
    <property type="entry name" value="Rhodanese/Cell cycle control phosphatase"/>
    <property type="match status" value="1"/>
</dbReference>
<dbReference type="InterPro" id="IPR036873">
    <property type="entry name" value="Rhodanese-like_dom_sf"/>
</dbReference>
<evidence type="ECO:0000313" key="2">
    <source>
        <dbReference type="EMBL" id="MFC0351264.1"/>
    </source>
</evidence>
<comment type="caution">
    <text evidence="2">The sequence shown here is derived from an EMBL/GenBank/DDBJ whole genome shotgun (WGS) entry which is preliminary data.</text>
</comment>
<dbReference type="PANTHER" id="PTHR43031">
    <property type="entry name" value="FAD-DEPENDENT OXIDOREDUCTASE"/>
    <property type="match status" value="1"/>
</dbReference>
<feature type="domain" description="Rhodanese" evidence="1">
    <location>
        <begin position="43"/>
        <end position="133"/>
    </location>
</feature>
<dbReference type="PANTHER" id="PTHR43031:SF18">
    <property type="entry name" value="RHODANESE-RELATED SULFURTRANSFERASES"/>
    <property type="match status" value="1"/>
</dbReference>